<proteinExistence type="predicted"/>
<dbReference type="RefSeq" id="WP_005601431.1">
    <property type="nucleotide sequence ID" value="NZ_CBDBSX010000023.1"/>
</dbReference>
<keyword evidence="1" id="KW-0812">Transmembrane</keyword>
<feature type="transmembrane region" description="Helical" evidence="1">
    <location>
        <begin position="13"/>
        <end position="30"/>
    </location>
</feature>
<evidence type="ECO:0000256" key="1">
    <source>
        <dbReference type="SAM" id="Phobius"/>
    </source>
</evidence>
<evidence type="ECO:0000313" key="2">
    <source>
        <dbReference type="EMBL" id="VEJ16992.1"/>
    </source>
</evidence>
<reference evidence="2 3" key="1">
    <citation type="submission" date="2018-12" db="EMBL/GenBank/DDBJ databases">
        <authorList>
            <consortium name="Pathogen Informatics"/>
        </authorList>
    </citation>
    <scope>NUCLEOTIDE SEQUENCE [LARGE SCALE GENOMIC DNA]</scope>
    <source>
        <strain evidence="2 3">NCTC10976</strain>
    </source>
</reference>
<dbReference type="Pfam" id="PF13272">
    <property type="entry name" value="Holin_2-3"/>
    <property type="match status" value="1"/>
</dbReference>
<name>A0A3S4ZVK4_ACTPL</name>
<keyword evidence="1" id="KW-1133">Transmembrane helix</keyword>
<sequence>MKGFFNALKQGRLLSWVVSSLVLLIVIALVSPQQLPVVLYKLALVCMAAIIGYHLDRALFPYSSPGSYLAINWKVYFKHQHTKNSDQAKPEYPVHKGYELIFALVVLRRALIVGAVMLGVTLGL</sequence>
<feature type="transmembrane region" description="Helical" evidence="1">
    <location>
        <begin position="100"/>
        <end position="122"/>
    </location>
</feature>
<dbReference type="Proteomes" id="UP000275510">
    <property type="component" value="Chromosome"/>
</dbReference>
<gene>
    <name evidence="2" type="ORF">NCTC10976_01097</name>
</gene>
<dbReference type="InterPro" id="IPR025140">
    <property type="entry name" value="Holin_2-3"/>
</dbReference>
<protein>
    <recommendedName>
        <fullName evidence="4">Holin</fullName>
    </recommendedName>
</protein>
<evidence type="ECO:0000313" key="3">
    <source>
        <dbReference type="Proteomes" id="UP000275510"/>
    </source>
</evidence>
<dbReference type="EMBL" id="LR134515">
    <property type="protein sequence ID" value="VEJ16992.1"/>
    <property type="molecule type" value="Genomic_DNA"/>
</dbReference>
<accession>A0A3S4ZVK4</accession>
<organism evidence="2 3">
    <name type="scientific">Actinobacillus pleuropneumoniae</name>
    <name type="common">Haemophilus pleuropneumoniae</name>
    <dbReference type="NCBI Taxonomy" id="715"/>
    <lineage>
        <taxon>Bacteria</taxon>
        <taxon>Pseudomonadati</taxon>
        <taxon>Pseudomonadota</taxon>
        <taxon>Gammaproteobacteria</taxon>
        <taxon>Pasteurellales</taxon>
        <taxon>Pasteurellaceae</taxon>
        <taxon>Actinobacillus</taxon>
    </lineage>
</organism>
<evidence type="ECO:0008006" key="4">
    <source>
        <dbReference type="Google" id="ProtNLM"/>
    </source>
</evidence>
<keyword evidence="1" id="KW-0472">Membrane</keyword>
<dbReference type="AlphaFoldDB" id="A0A3S4ZVK4"/>